<protein>
    <recommendedName>
        <fullName evidence="10">Serine hydroxymethyltransferase</fullName>
        <shortName evidence="10">SHMT</shortName>
        <shortName evidence="10">Serine methylase</shortName>
        <ecNumber evidence="10">2.1.2.1</ecNumber>
    </recommendedName>
</protein>
<evidence type="ECO:0000256" key="5">
    <source>
        <dbReference type="ARBA" id="ARBA00022490"/>
    </source>
</evidence>
<dbReference type="NCBIfam" id="NF000586">
    <property type="entry name" value="PRK00011.1"/>
    <property type="match status" value="1"/>
</dbReference>
<comment type="caution">
    <text evidence="13">The sequence shown here is derived from an EMBL/GenBank/DDBJ whole genome shotgun (WGS) entry which is preliminary data.</text>
</comment>
<evidence type="ECO:0000259" key="12">
    <source>
        <dbReference type="Pfam" id="PF00464"/>
    </source>
</evidence>
<dbReference type="Proteomes" id="UP000315825">
    <property type="component" value="Unassembled WGS sequence"/>
</dbReference>
<gene>
    <name evidence="10" type="primary">glyA</name>
    <name evidence="13" type="ORF">EVA92_03745</name>
</gene>
<comment type="pathway">
    <text evidence="10">Amino-acid biosynthesis; glycine biosynthesis; glycine from L-serine: step 1/1.</text>
</comment>
<keyword evidence="9 10" id="KW-0663">Pyridoxal phosphate</keyword>
<feature type="binding site" evidence="10">
    <location>
        <begin position="129"/>
        <end position="131"/>
    </location>
    <ligand>
        <name>(6S)-5,6,7,8-tetrahydrofolate</name>
        <dbReference type="ChEBI" id="CHEBI:57453"/>
    </ligand>
</feature>
<dbReference type="InterPro" id="IPR049943">
    <property type="entry name" value="Ser_HO-MeTrfase-like"/>
</dbReference>
<dbReference type="Pfam" id="PF00464">
    <property type="entry name" value="SHMT"/>
    <property type="match status" value="1"/>
</dbReference>
<dbReference type="AlphaFoldDB" id="A0A520MXS5"/>
<feature type="modified residue" description="N6-(pyridoxal phosphate)lysine" evidence="10 11">
    <location>
        <position position="234"/>
    </location>
</feature>
<keyword evidence="13" id="KW-0489">Methyltransferase</keyword>
<comment type="subunit">
    <text evidence="4 10">Homodimer.</text>
</comment>
<comment type="cofactor">
    <cofactor evidence="1 10 11">
        <name>pyridoxal 5'-phosphate</name>
        <dbReference type="ChEBI" id="CHEBI:597326"/>
    </cofactor>
</comment>
<evidence type="ECO:0000256" key="8">
    <source>
        <dbReference type="ARBA" id="ARBA00022679"/>
    </source>
</evidence>
<dbReference type="GO" id="GO:0019264">
    <property type="term" value="P:glycine biosynthetic process from serine"/>
    <property type="evidence" value="ECO:0007669"/>
    <property type="project" value="UniProtKB-UniRule"/>
</dbReference>
<feature type="binding site" evidence="10">
    <location>
        <begin position="359"/>
        <end position="361"/>
    </location>
    <ligand>
        <name>(6S)-5,6,7,8-tetrahydrofolate</name>
        <dbReference type="ChEBI" id="CHEBI:57453"/>
    </ligand>
</feature>
<dbReference type="PROSITE" id="PS00096">
    <property type="entry name" value="SHMT"/>
    <property type="match status" value="1"/>
</dbReference>
<dbReference type="FunFam" id="3.40.640.10:FF:000001">
    <property type="entry name" value="Serine hydroxymethyltransferase"/>
    <property type="match status" value="1"/>
</dbReference>
<organism evidence="13 14">
    <name type="scientific">SAR86 cluster bacterium</name>
    <dbReference type="NCBI Taxonomy" id="2030880"/>
    <lineage>
        <taxon>Bacteria</taxon>
        <taxon>Pseudomonadati</taxon>
        <taxon>Pseudomonadota</taxon>
        <taxon>Gammaproteobacteria</taxon>
        <taxon>SAR86 cluster</taxon>
    </lineage>
</organism>
<dbReference type="InterPro" id="IPR019798">
    <property type="entry name" value="Ser_HO-MeTrfase_PLP_BS"/>
</dbReference>
<comment type="pathway">
    <text evidence="10">One-carbon metabolism; tetrahydrofolate interconversion.</text>
</comment>
<evidence type="ECO:0000256" key="6">
    <source>
        <dbReference type="ARBA" id="ARBA00022563"/>
    </source>
</evidence>
<dbReference type="GO" id="GO:0008168">
    <property type="term" value="F:methyltransferase activity"/>
    <property type="evidence" value="ECO:0007669"/>
    <property type="project" value="UniProtKB-KW"/>
</dbReference>
<dbReference type="UniPathway" id="UPA00193"/>
<comment type="function">
    <text evidence="10">Catalyzes the reversible interconversion of serine and glycine with tetrahydrofolate (THF) serving as the one-carbon carrier. This reaction serves as the major source of one-carbon groups required for the biosynthesis of purines, thymidylate, methionine, and other important biomolecules. Also exhibits THF-independent aldolase activity toward beta-hydroxyamino acids, producing glycine and aldehydes, via a retro-aldol mechanism.</text>
</comment>
<dbReference type="GO" id="GO:0035999">
    <property type="term" value="P:tetrahydrofolate interconversion"/>
    <property type="evidence" value="ECO:0007669"/>
    <property type="project" value="UniProtKB-UniRule"/>
</dbReference>
<name>A0A520MXS5_9GAMM</name>
<keyword evidence="7 10" id="KW-0028">Amino-acid biosynthesis</keyword>
<dbReference type="PANTHER" id="PTHR11680:SF50">
    <property type="entry name" value="SERINE HYDROXYMETHYLTRANSFERASE"/>
    <property type="match status" value="1"/>
</dbReference>
<accession>A0A520MXS5</accession>
<dbReference type="GO" id="GO:0030170">
    <property type="term" value="F:pyridoxal phosphate binding"/>
    <property type="evidence" value="ECO:0007669"/>
    <property type="project" value="UniProtKB-UniRule"/>
</dbReference>
<feature type="site" description="Plays an important role in substrate specificity" evidence="10">
    <location>
        <position position="233"/>
    </location>
</feature>
<reference evidence="13 14" key="1">
    <citation type="submission" date="2019-02" db="EMBL/GenBank/DDBJ databases">
        <title>Prokaryotic population dynamics and viral predation in marine succession experiment using metagenomics: the confinement effect.</title>
        <authorList>
            <person name="Haro-Moreno J.M."/>
            <person name="Rodriguez-Valera F."/>
            <person name="Lopez-Perez M."/>
        </authorList>
    </citation>
    <scope>NUCLEOTIDE SEQUENCE [LARGE SCALE GENOMIC DNA]</scope>
    <source>
        <strain evidence="13">MED-G159</strain>
    </source>
</reference>
<comment type="similarity">
    <text evidence="3 10">Belongs to the SHMT family.</text>
</comment>
<dbReference type="InterPro" id="IPR015421">
    <property type="entry name" value="PyrdxlP-dep_Trfase_major"/>
</dbReference>
<evidence type="ECO:0000256" key="11">
    <source>
        <dbReference type="PIRSR" id="PIRSR000412-50"/>
    </source>
</evidence>
<dbReference type="PANTHER" id="PTHR11680">
    <property type="entry name" value="SERINE HYDROXYMETHYLTRANSFERASE"/>
    <property type="match status" value="1"/>
</dbReference>
<evidence type="ECO:0000256" key="10">
    <source>
        <dbReference type="HAMAP-Rule" id="MF_00051"/>
    </source>
</evidence>
<evidence type="ECO:0000256" key="1">
    <source>
        <dbReference type="ARBA" id="ARBA00001933"/>
    </source>
</evidence>
<dbReference type="InterPro" id="IPR039429">
    <property type="entry name" value="SHMT-like_dom"/>
</dbReference>
<dbReference type="PIRSF" id="PIRSF000412">
    <property type="entry name" value="SHMT"/>
    <property type="match status" value="1"/>
</dbReference>
<dbReference type="InterPro" id="IPR015424">
    <property type="entry name" value="PyrdxlP-dep_Trfase"/>
</dbReference>
<keyword evidence="8 10" id="KW-0808">Transferase</keyword>
<dbReference type="InterPro" id="IPR001085">
    <property type="entry name" value="Ser_HO-MeTrfase"/>
</dbReference>
<dbReference type="EC" id="2.1.2.1" evidence="10"/>
<dbReference type="GO" id="GO:0005829">
    <property type="term" value="C:cytosol"/>
    <property type="evidence" value="ECO:0007669"/>
    <property type="project" value="TreeGrafter"/>
</dbReference>
<dbReference type="EMBL" id="SHBE01000007">
    <property type="protein sequence ID" value="RZO25986.1"/>
    <property type="molecule type" value="Genomic_DNA"/>
</dbReference>
<dbReference type="GO" id="GO:0004372">
    <property type="term" value="F:glycine hydroxymethyltransferase activity"/>
    <property type="evidence" value="ECO:0007669"/>
    <property type="project" value="UniProtKB-UniRule"/>
</dbReference>
<sequence>MDFFRDQLKVNIDEYDKELSLFMNAEKNRQEQHIELIASENYASNRVLEAQGSVLTNKYAEGYPSKRYYGGCEFVDGAENLAIERAKKLFKAKFANVQPHSGASANAAVFLALLQPGDTVLGMALDQGGHLTHGSKVNFSGRNYNSIQYGLNSNTKEIDYDQVESLAKQHNPKLIIAGFSAYMGVVDWKRFREIADSVNAYLLVDMAHVSGLVAGDEYPSPIPFAHVVTSTTHKSLRGPRSGIILSNENEEFQKKLNFGVFPGTQGGPLMHVIAAKAVCFMEAMTPEFKKYQKEIKLNASEMCEVFQKRGFLTVSPKTENHLVLLDLTNKDVTGKEAEELLGKLNITVNKNSIPNDPQSPFVTSGIRIGTPAITTRGFKVNEANKVANLICDAIEYKDQSDKHLEILREVNQLCENFPVYK</sequence>
<keyword evidence="6 10" id="KW-0554">One-carbon metabolism</keyword>
<evidence type="ECO:0000313" key="14">
    <source>
        <dbReference type="Proteomes" id="UP000315825"/>
    </source>
</evidence>
<proteinExistence type="inferred from homology"/>
<feature type="binding site" evidence="10">
    <location>
        <position position="125"/>
    </location>
    <ligand>
        <name>(6S)-5,6,7,8-tetrahydrofolate</name>
        <dbReference type="ChEBI" id="CHEBI:57453"/>
    </ligand>
</feature>
<evidence type="ECO:0000256" key="9">
    <source>
        <dbReference type="ARBA" id="ARBA00022898"/>
    </source>
</evidence>
<dbReference type="GO" id="GO:0032259">
    <property type="term" value="P:methylation"/>
    <property type="evidence" value="ECO:0007669"/>
    <property type="project" value="UniProtKB-KW"/>
</dbReference>
<evidence type="ECO:0000256" key="2">
    <source>
        <dbReference type="ARBA" id="ARBA00004496"/>
    </source>
</evidence>
<dbReference type="HAMAP" id="MF_00051">
    <property type="entry name" value="SHMT"/>
    <property type="match status" value="1"/>
</dbReference>
<comment type="subcellular location">
    <subcellularLocation>
        <location evidence="2 10">Cytoplasm</location>
    </subcellularLocation>
</comment>
<feature type="domain" description="Serine hydroxymethyltransferase-like" evidence="12">
    <location>
        <begin position="13"/>
        <end position="390"/>
    </location>
</feature>
<dbReference type="SUPFAM" id="SSF53383">
    <property type="entry name" value="PLP-dependent transferases"/>
    <property type="match status" value="1"/>
</dbReference>
<dbReference type="InterPro" id="IPR015422">
    <property type="entry name" value="PyrdxlP-dep_Trfase_small"/>
</dbReference>
<evidence type="ECO:0000256" key="4">
    <source>
        <dbReference type="ARBA" id="ARBA00011738"/>
    </source>
</evidence>
<dbReference type="CDD" id="cd00378">
    <property type="entry name" value="SHMT"/>
    <property type="match status" value="1"/>
</dbReference>
<evidence type="ECO:0000313" key="13">
    <source>
        <dbReference type="EMBL" id="RZO25986.1"/>
    </source>
</evidence>
<dbReference type="Gene3D" id="3.90.1150.10">
    <property type="entry name" value="Aspartate Aminotransferase, domain 1"/>
    <property type="match status" value="1"/>
</dbReference>
<dbReference type="UniPathway" id="UPA00288">
    <property type="reaction ID" value="UER01023"/>
</dbReference>
<evidence type="ECO:0000256" key="7">
    <source>
        <dbReference type="ARBA" id="ARBA00022605"/>
    </source>
</evidence>
<feature type="binding site" evidence="10">
    <location>
        <position position="250"/>
    </location>
    <ligand>
        <name>(6S)-5,6,7,8-tetrahydrofolate</name>
        <dbReference type="ChEBI" id="CHEBI:57453"/>
    </ligand>
</feature>
<keyword evidence="5 10" id="KW-0963">Cytoplasm</keyword>
<evidence type="ECO:0000256" key="3">
    <source>
        <dbReference type="ARBA" id="ARBA00006376"/>
    </source>
</evidence>
<comment type="catalytic activity">
    <reaction evidence="10">
        <text>(6R)-5,10-methylene-5,6,7,8-tetrahydrofolate + glycine + H2O = (6S)-5,6,7,8-tetrahydrofolate + L-serine</text>
        <dbReference type="Rhea" id="RHEA:15481"/>
        <dbReference type="ChEBI" id="CHEBI:15377"/>
        <dbReference type="ChEBI" id="CHEBI:15636"/>
        <dbReference type="ChEBI" id="CHEBI:33384"/>
        <dbReference type="ChEBI" id="CHEBI:57305"/>
        <dbReference type="ChEBI" id="CHEBI:57453"/>
        <dbReference type="EC" id="2.1.2.1"/>
    </reaction>
</comment>
<dbReference type="Gene3D" id="3.40.640.10">
    <property type="entry name" value="Type I PLP-dependent aspartate aminotransferase-like (Major domain)"/>
    <property type="match status" value="1"/>
</dbReference>